<dbReference type="GeneID" id="25325792"/>
<gene>
    <name evidence="2" type="ORF">PV05_03884</name>
</gene>
<dbReference type="HOGENOM" id="CLU_008809_1_2_1"/>
<dbReference type="STRING" id="348802.A0A0D2EXF7"/>
<dbReference type="EMBL" id="KN847318">
    <property type="protein sequence ID" value="KIW59435.1"/>
    <property type="molecule type" value="Genomic_DNA"/>
</dbReference>
<protein>
    <recommendedName>
        <fullName evidence="4">Transmembrane protein</fullName>
    </recommendedName>
</protein>
<dbReference type="OrthoDB" id="5322539at2759"/>
<dbReference type="PANTHER" id="PTHR35041">
    <property type="entry name" value="MEDIATOR OF RNA POLYMERASE II TRANSCRIPTION SUBUNIT 1"/>
    <property type="match status" value="1"/>
</dbReference>
<evidence type="ECO:0000313" key="3">
    <source>
        <dbReference type="Proteomes" id="UP000054342"/>
    </source>
</evidence>
<feature type="transmembrane region" description="Helical" evidence="1">
    <location>
        <begin position="142"/>
        <end position="163"/>
    </location>
</feature>
<organism evidence="2 3">
    <name type="scientific">Exophiala xenobiotica</name>
    <dbReference type="NCBI Taxonomy" id="348802"/>
    <lineage>
        <taxon>Eukaryota</taxon>
        <taxon>Fungi</taxon>
        <taxon>Dikarya</taxon>
        <taxon>Ascomycota</taxon>
        <taxon>Pezizomycotina</taxon>
        <taxon>Eurotiomycetes</taxon>
        <taxon>Chaetothyriomycetidae</taxon>
        <taxon>Chaetothyriales</taxon>
        <taxon>Herpotrichiellaceae</taxon>
        <taxon>Exophiala</taxon>
    </lineage>
</organism>
<dbReference type="PANTHER" id="PTHR35041:SF6">
    <property type="entry name" value="FORMYLMETHIONINE DEFORMYLASE-LIKE PROTEIN-RELATED"/>
    <property type="match status" value="1"/>
</dbReference>
<evidence type="ECO:0008006" key="4">
    <source>
        <dbReference type="Google" id="ProtNLM"/>
    </source>
</evidence>
<keyword evidence="1" id="KW-0472">Membrane</keyword>
<name>A0A0D2EXF7_9EURO</name>
<keyword evidence="3" id="KW-1185">Reference proteome</keyword>
<evidence type="ECO:0000313" key="2">
    <source>
        <dbReference type="EMBL" id="KIW59435.1"/>
    </source>
</evidence>
<feature type="transmembrane region" description="Helical" evidence="1">
    <location>
        <begin position="37"/>
        <end position="58"/>
    </location>
</feature>
<reference evidence="2 3" key="1">
    <citation type="submission" date="2015-01" db="EMBL/GenBank/DDBJ databases">
        <title>The Genome Sequence of Exophiala xenobiotica CBS118157.</title>
        <authorList>
            <consortium name="The Broad Institute Genomics Platform"/>
            <person name="Cuomo C."/>
            <person name="de Hoog S."/>
            <person name="Gorbushina A."/>
            <person name="Stielow B."/>
            <person name="Teixiera M."/>
            <person name="Abouelleil A."/>
            <person name="Chapman S.B."/>
            <person name="Priest M."/>
            <person name="Young S.K."/>
            <person name="Wortman J."/>
            <person name="Nusbaum C."/>
            <person name="Birren B."/>
        </authorList>
    </citation>
    <scope>NUCLEOTIDE SEQUENCE [LARGE SCALE GENOMIC DNA]</scope>
    <source>
        <strain evidence="2 3">CBS 118157</strain>
    </source>
</reference>
<keyword evidence="1" id="KW-1133">Transmembrane helix</keyword>
<keyword evidence="1" id="KW-0812">Transmembrane</keyword>
<feature type="transmembrane region" description="Helical" evidence="1">
    <location>
        <begin position="85"/>
        <end position="107"/>
    </location>
</feature>
<feature type="transmembrane region" description="Helical" evidence="1">
    <location>
        <begin position="518"/>
        <end position="540"/>
    </location>
</feature>
<dbReference type="AlphaFoldDB" id="A0A0D2EXF7"/>
<sequence>MLRQQAREYSMSLSDIVKPWGTHLACLRAEDGIHWRAPAIMVVSLFSGIMVSLFHHLFNSFLEGRSAGSATEQQWVRRLETAFAFMSRLFLAASTTVAYSQYLWLYLQRKPSRVSSIDTMLAATNNTLRFVNVGFWRKRPMLAFLAFVIWCLPLSAVFTPGTLTVQSQLQTSNTMIMIPDRQYGGISFYATTVPGNGSSLYKGMTVETTRNVGRVQLANALLSVPRPDTNVTYSTHFFGPALSCSPAEDEMLKSVGHALRNLTNSLFAYHGYSFSNSQIVYFGWVPQVGASDVNTSFFEDLIKQGNGLSSDNLDYVSSDAARFYVYLNTSGLTQGNNGDGQMERVSTVTQTSDALITCAMYNASYQTHFDVRTTGEQNVTANTTFLNWQATQAHISDDMSSLEIGNAFSTQALMEAFGWTFTQFFYVLPPSNGSTTIYGTHTLQMNSALLPVQPGLDPSDSAQYMMHQMEDFFKNMTVGLRYGELPEHTGDSDSSMTAVNATSRWFRSDYVYEPEALIIAYFISNTMSLLCIGIGAFAIYKNGACFTNNFSTIVRVTNHLDFEDLIDQAKDRSGADPLPKHIGDTVISLGQQRQQIQQQEVPVLPGLNIAVKMDFRHTDLQ</sequence>
<accession>A0A0D2EXF7</accession>
<proteinExistence type="predicted"/>
<evidence type="ECO:0000256" key="1">
    <source>
        <dbReference type="SAM" id="Phobius"/>
    </source>
</evidence>
<dbReference type="RefSeq" id="XP_013320019.1">
    <property type="nucleotide sequence ID" value="XM_013464565.1"/>
</dbReference>
<dbReference type="Proteomes" id="UP000054342">
    <property type="component" value="Unassembled WGS sequence"/>
</dbReference>